<reference evidence="3 4" key="1">
    <citation type="submission" date="2018-08" db="EMBL/GenBank/DDBJ databases">
        <title>A genome reference for cultivated species of the human gut microbiota.</title>
        <authorList>
            <person name="Zou Y."/>
            <person name="Xue W."/>
            <person name="Luo G."/>
        </authorList>
    </citation>
    <scope>NUCLEOTIDE SEQUENCE [LARGE SCALE GENOMIC DNA]</scope>
    <source>
        <strain evidence="3 4">TF05-11AC</strain>
    </source>
</reference>
<dbReference type="Proteomes" id="UP000261257">
    <property type="component" value="Unassembled WGS sequence"/>
</dbReference>
<proteinExistence type="predicted"/>
<evidence type="ECO:0000256" key="1">
    <source>
        <dbReference type="ARBA" id="ARBA00023235"/>
    </source>
</evidence>
<accession>A0A3E4TMD0</accession>
<dbReference type="GO" id="GO:0016853">
    <property type="term" value="F:isomerase activity"/>
    <property type="evidence" value="ECO:0007669"/>
    <property type="project" value="UniProtKB-KW"/>
</dbReference>
<dbReference type="Pfam" id="PF01261">
    <property type="entry name" value="AP_endonuc_2"/>
    <property type="match status" value="1"/>
</dbReference>
<dbReference type="SUPFAM" id="SSF51658">
    <property type="entry name" value="Xylose isomerase-like"/>
    <property type="match status" value="1"/>
</dbReference>
<organism evidence="3 4">
    <name type="scientific">Hungatella hathewayi</name>
    <dbReference type="NCBI Taxonomy" id="154046"/>
    <lineage>
        <taxon>Bacteria</taxon>
        <taxon>Bacillati</taxon>
        <taxon>Bacillota</taxon>
        <taxon>Clostridia</taxon>
        <taxon>Lachnospirales</taxon>
        <taxon>Lachnospiraceae</taxon>
        <taxon>Hungatella</taxon>
    </lineage>
</organism>
<gene>
    <name evidence="3" type="ORF">DXC39_32575</name>
</gene>
<protein>
    <submittedName>
        <fullName evidence="3">Sugar phosphate isomerase/epimerase</fullName>
    </submittedName>
</protein>
<dbReference type="PANTHER" id="PTHR43489:SF7">
    <property type="entry name" value="3-DEHYDRO-D-GULOSIDE 4-EPIMERASE-RELATED"/>
    <property type="match status" value="1"/>
</dbReference>
<dbReference type="EMBL" id="QSSQ01000072">
    <property type="protein sequence ID" value="RGL92228.1"/>
    <property type="molecule type" value="Genomic_DNA"/>
</dbReference>
<evidence type="ECO:0000259" key="2">
    <source>
        <dbReference type="Pfam" id="PF01261"/>
    </source>
</evidence>
<dbReference type="InterPro" id="IPR050417">
    <property type="entry name" value="Sugar_Epim/Isomerase"/>
</dbReference>
<sequence length="310" mass="34947">MGKERCLDIMKIGIHFGHWGSFYGQLGVRECLKQAKEAGADVFEFFPTEEMFALEKEKIRDLKKYMEELAIAPAFTFGYPAGWDMAGDDAGLREKAEEHLKRAIEGMGVLGAADIGGIVYSNWPADYSDHIIEPDEKKRKTENCINSLRKVMKTAENNGVTVNLEIVNRFEHYLMNTAAEGMAVCKAVGSPNCKLLLDCFHMNIEEDNIPEAIRSAKGYIGHFHVSEPNRKVPFHTDRIPWREVGQALEDIGYDKAVIVESFYKTGGEQGHNMRMWRDLAEDLSMEGRLKLAAEGIQYIRDQFGGTENGI</sequence>
<feature type="domain" description="Xylose isomerase-like TIM barrel" evidence="2">
    <location>
        <begin position="32"/>
        <end position="277"/>
    </location>
</feature>
<dbReference type="InterPro" id="IPR036237">
    <property type="entry name" value="Xyl_isomerase-like_sf"/>
</dbReference>
<name>A0A3E4TMD0_9FIRM</name>
<dbReference type="Gene3D" id="3.20.20.150">
    <property type="entry name" value="Divalent-metal-dependent TIM barrel enzymes"/>
    <property type="match status" value="1"/>
</dbReference>
<dbReference type="PANTHER" id="PTHR43489">
    <property type="entry name" value="ISOMERASE"/>
    <property type="match status" value="1"/>
</dbReference>
<comment type="caution">
    <text evidence="3">The sequence shown here is derived from an EMBL/GenBank/DDBJ whole genome shotgun (WGS) entry which is preliminary data.</text>
</comment>
<keyword evidence="1 3" id="KW-0413">Isomerase</keyword>
<dbReference type="AlphaFoldDB" id="A0A3E4TMD0"/>
<evidence type="ECO:0000313" key="3">
    <source>
        <dbReference type="EMBL" id="RGL92228.1"/>
    </source>
</evidence>
<evidence type="ECO:0000313" key="4">
    <source>
        <dbReference type="Proteomes" id="UP000261257"/>
    </source>
</evidence>
<dbReference type="InterPro" id="IPR013022">
    <property type="entry name" value="Xyl_isomerase-like_TIM-brl"/>
</dbReference>